<reference evidence="1" key="1">
    <citation type="journal article" date="2021" name="Proc. Natl. Acad. Sci. U.S.A.">
        <title>A Catalog of Tens of Thousands of Viruses from Human Metagenomes Reveals Hidden Associations with Chronic Diseases.</title>
        <authorList>
            <person name="Tisza M.J."/>
            <person name="Buck C.B."/>
        </authorList>
    </citation>
    <scope>NUCLEOTIDE SEQUENCE</scope>
    <source>
        <strain evidence="1">CtqfO1</strain>
    </source>
</reference>
<organism evidence="1">
    <name type="scientific">Myoviridae sp. ctqfO1</name>
    <dbReference type="NCBI Taxonomy" id="2827710"/>
    <lineage>
        <taxon>Viruses</taxon>
        <taxon>Duplodnaviria</taxon>
        <taxon>Heunggongvirae</taxon>
        <taxon>Uroviricota</taxon>
        <taxon>Caudoviricetes</taxon>
    </lineage>
</organism>
<sequence length="79" mass="9276">MILVKSYYKEVNKELVEKLETLCSNVETHGNMILCEVHTEMDAILLSTGLYNKYDAEKVVIYRTEYEQEIPKERLDFGI</sequence>
<evidence type="ECO:0000313" key="1">
    <source>
        <dbReference type="EMBL" id="DAF57496.1"/>
    </source>
</evidence>
<name>A0A8S5T309_9CAUD</name>
<accession>A0A8S5T309</accession>
<dbReference type="EMBL" id="BK032734">
    <property type="protein sequence ID" value="DAF57496.1"/>
    <property type="molecule type" value="Genomic_DNA"/>
</dbReference>
<proteinExistence type="predicted"/>
<protein>
    <submittedName>
        <fullName evidence="1">Uncharacterized protein</fullName>
    </submittedName>
</protein>